<evidence type="ECO:0000313" key="5">
    <source>
        <dbReference type="Proteomes" id="UP001193389"/>
    </source>
</evidence>
<dbReference type="KEGG" id="anf:AQPE_3139"/>
<keyword evidence="5" id="KW-1185">Reference proteome</keyword>
<sequence>MLKKRKYQIILAAFAVIGIAALVWLQVKPADGKFYKVKKGNLEVIVTSKGEVKGDKYTEINLPAALCNQELRVYQLKFMDVILEGKAVKKGDYIAKLDESQFATMMRDIMQQKEKMDADLRNAVLDSTVTLSGKREAVSNAKLDLEYLKIDLDQSKYESEAYQRKTRVSYQKAENEIGKLRRDYLLERNRLKIQVGRSKSKVTEFQDKINKYMEALASTTIKAPEDGIVMFAKDWMGKTYGKDSEINIWNPLVATLPDMSVAISETYIREIDISKVQLNDSVRITIDALPDKVFFGKVIKIATIGEDHKDFDMKAFKVVVRFEKSDKDMKPGMTVNNDIIVTSYKDKLLVPLKAVFSKSGKQIVYMKQGGSIKEQEIQLVAENEQYGVVENVIREGDVVLLYQPEKFKVEVEKVASK</sequence>
<dbReference type="InterPro" id="IPR058636">
    <property type="entry name" value="Beta-barrel_YknX"/>
</dbReference>
<dbReference type="Proteomes" id="UP001193389">
    <property type="component" value="Chromosome"/>
</dbReference>
<evidence type="ECO:0000313" key="4">
    <source>
        <dbReference type="EMBL" id="BBE18966.1"/>
    </source>
</evidence>
<organism evidence="4 5">
    <name type="scientific">Aquipluma nitroreducens</name>
    <dbReference type="NCBI Taxonomy" id="2010828"/>
    <lineage>
        <taxon>Bacteria</taxon>
        <taxon>Pseudomonadati</taxon>
        <taxon>Bacteroidota</taxon>
        <taxon>Bacteroidia</taxon>
        <taxon>Marinilabiliales</taxon>
        <taxon>Prolixibacteraceae</taxon>
        <taxon>Aquipluma</taxon>
    </lineage>
</organism>
<evidence type="ECO:0000259" key="3">
    <source>
        <dbReference type="Pfam" id="PF25990"/>
    </source>
</evidence>
<dbReference type="InterPro" id="IPR050465">
    <property type="entry name" value="UPF0194_transport"/>
</dbReference>
<dbReference type="RefSeq" id="WP_318347250.1">
    <property type="nucleotide sequence ID" value="NZ_AP018694.1"/>
</dbReference>
<proteinExistence type="predicted"/>
<evidence type="ECO:0000256" key="2">
    <source>
        <dbReference type="ARBA" id="ARBA00023054"/>
    </source>
</evidence>
<gene>
    <name evidence="4" type="ORF">AQPE_3139</name>
</gene>
<evidence type="ECO:0000256" key="1">
    <source>
        <dbReference type="ARBA" id="ARBA00004196"/>
    </source>
</evidence>
<protein>
    <submittedName>
        <fullName evidence="4">Macrolide-specific efflux protein macA</fullName>
    </submittedName>
</protein>
<dbReference type="PANTHER" id="PTHR32347:SF14">
    <property type="entry name" value="EFFLUX SYSTEM COMPONENT YKNX-RELATED"/>
    <property type="match status" value="1"/>
</dbReference>
<comment type="subcellular location">
    <subcellularLocation>
        <location evidence="1">Cell envelope</location>
    </subcellularLocation>
</comment>
<dbReference type="GO" id="GO:0030313">
    <property type="term" value="C:cell envelope"/>
    <property type="evidence" value="ECO:0007669"/>
    <property type="project" value="UniProtKB-SubCell"/>
</dbReference>
<dbReference type="Pfam" id="PF25990">
    <property type="entry name" value="Beta-barrel_YknX"/>
    <property type="match status" value="1"/>
</dbReference>
<dbReference type="Gene3D" id="2.40.30.170">
    <property type="match status" value="1"/>
</dbReference>
<dbReference type="PANTHER" id="PTHR32347">
    <property type="entry name" value="EFFLUX SYSTEM COMPONENT YKNX-RELATED"/>
    <property type="match status" value="1"/>
</dbReference>
<name>A0A5K7SBY7_9BACT</name>
<accession>A0A5K7SBY7</accession>
<dbReference type="AlphaFoldDB" id="A0A5K7SBY7"/>
<feature type="domain" description="YknX-like beta-barrel" evidence="3">
    <location>
        <begin position="266"/>
        <end position="338"/>
    </location>
</feature>
<reference evidence="4" key="1">
    <citation type="journal article" date="2020" name="Int. J. Syst. Evol. Microbiol.">
        <title>Aquipluma nitroreducens gen. nov. sp. nov., a novel facultatively anaerobic bacterium isolated from a freshwater lake.</title>
        <authorList>
            <person name="Watanabe M."/>
            <person name="Kojima H."/>
            <person name="Fukui M."/>
        </authorList>
    </citation>
    <scope>NUCLEOTIDE SEQUENCE</scope>
    <source>
        <strain evidence="4">MeG22</strain>
    </source>
</reference>
<dbReference type="EMBL" id="AP018694">
    <property type="protein sequence ID" value="BBE18966.1"/>
    <property type="molecule type" value="Genomic_DNA"/>
</dbReference>
<dbReference type="Gene3D" id="2.40.420.20">
    <property type="match status" value="1"/>
</dbReference>
<keyword evidence="2" id="KW-0175">Coiled coil</keyword>